<reference evidence="2 3" key="1">
    <citation type="journal article" date="2019" name="Emerg. Microbes Infect.">
        <title>Comprehensive subspecies identification of 175 nontuberculous mycobacteria species based on 7547 genomic profiles.</title>
        <authorList>
            <person name="Matsumoto Y."/>
            <person name="Kinjo T."/>
            <person name="Motooka D."/>
            <person name="Nabeya D."/>
            <person name="Jung N."/>
            <person name="Uechi K."/>
            <person name="Horii T."/>
            <person name="Iida T."/>
            <person name="Fujita J."/>
            <person name="Nakamura S."/>
        </authorList>
    </citation>
    <scope>NUCLEOTIDE SEQUENCE [LARGE SCALE GENOMIC DNA]</scope>
    <source>
        <strain evidence="2 3">JCM 12375</strain>
    </source>
</reference>
<accession>A0ABM7I5V3</accession>
<keyword evidence="3" id="KW-1185">Reference proteome</keyword>
<gene>
    <name evidence="2" type="ORF">MMAGJ_75850</name>
</gene>
<evidence type="ECO:0000313" key="2">
    <source>
        <dbReference type="EMBL" id="BBX38303.1"/>
    </source>
</evidence>
<evidence type="ECO:0000256" key="1">
    <source>
        <dbReference type="SAM" id="MobiDB-lite"/>
    </source>
</evidence>
<feature type="region of interest" description="Disordered" evidence="1">
    <location>
        <begin position="20"/>
        <end position="39"/>
    </location>
</feature>
<proteinExistence type="predicted"/>
<evidence type="ECO:0000313" key="3">
    <source>
        <dbReference type="Proteomes" id="UP000465622"/>
    </source>
</evidence>
<protein>
    <submittedName>
        <fullName evidence="2">Uncharacterized protein</fullName>
    </submittedName>
</protein>
<sequence>MGGLAQARPEPLGSRIRITEIENRKHASEATDASSRQTTVESACADLWASAVSEHIIEAWHTWHH</sequence>
<feature type="compositionally biased region" description="Basic and acidic residues" evidence="1">
    <location>
        <begin position="20"/>
        <end position="29"/>
    </location>
</feature>
<name>A0ABM7I5V3_MYCME</name>
<dbReference type="EMBL" id="AP022567">
    <property type="protein sequence ID" value="BBX38303.1"/>
    <property type="molecule type" value="Genomic_DNA"/>
</dbReference>
<organism evidence="2 3">
    <name type="scientific">Mycolicibacterium mageritense</name>
    <name type="common">Mycobacterium mageritense</name>
    <dbReference type="NCBI Taxonomy" id="53462"/>
    <lineage>
        <taxon>Bacteria</taxon>
        <taxon>Bacillati</taxon>
        <taxon>Actinomycetota</taxon>
        <taxon>Actinomycetes</taxon>
        <taxon>Mycobacteriales</taxon>
        <taxon>Mycobacteriaceae</taxon>
        <taxon>Mycolicibacterium</taxon>
    </lineage>
</organism>
<dbReference type="Proteomes" id="UP000465622">
    <property type="component" value="Chromosome"/>
</dbReference>